<dbReference type="Proteomes" id="UP001150603">
    <property type="component" value="Unassembled WGS sequence"/>
</dbReference>
<proteinExistence type="predicted"/>
<protein>
    <submittedName>
        <fullName evidence="1">Uncharacterized protein</fullName>
    </submittedName>
</protein>
<evidence type="ECO:0000313" key="1">
    <source>
        <dbReference type="EMBL" id="KAJ1944199.1"/>
    </source>
</evidence>
<name>A0ACC1JAH0_9FUNG</name>
<sequence length="288" mass="30713">MKLSTVFGISLVAAALALPQPSTLRKRATQLHKRIVGGEDASINGFRFAASIVLSSLRGITTRCNGIILSDEYVATVTSCFYNPNGDKVDAVKTLLVGYGSINTDVQARVEILETKEHPNFKMNTLENNIAVIKVEKMDFEGTGAAAADIYKGAFRADMGAATIGWGTTDDRDKTGTTTTLKKADVYIGADNKCRVYERVYLIGTFTSSNDATICIDKSKSVGNGPCANDEGDALIITTGGRQQVAGIYSYGGGPDGNTQCAASYGFDYYQSLNKQLSFIQTATGLSL</sequence>
<reference evidence="1" key="1">
    <citation type="submission" date="2022-07" db="EMBL/GenBank/DDBJ databases">
        <title>Phylogenomic reconstructions and comparative analyses of Kickxellomycotina fungi.</title>
        <authorList>
            <person name="Reynolds N.K."/>
            <person name="Stajich J.E."/>
            <person name="Barry K."/>
            <person name="Grigoriev I.V."/>
            <person name="Crous P."/>
            <person name="Smith M.E."/>
        </authorList>
    </citation>
    <scope>NUCLEOTIDE SEQUENCE</scope>
    <source>
        <strain evidence="1">NRRL 5244</strain>
    </source>
</reference>
<evidence type="ECO:0000313" key="2">
    <source>
        <dbReference type="Proteomes" id="UP001150603"/>
    </source>
</evidence>
<gene>
    <name evidence="1" type="ORF">FBU59_002669</name>
</gene>
<dbReference type="EMBL" id="JANBPW010001515">
    <property type="protein sequence ID" value="KAJ1944199.1"/>
    <property type="molecule type" value="Genomic_DNA"/>
</dbReference>
<organism evidence="1 2">
    <name type="scientific">Linderina macrospora</name>
    <dbReference type="NCBI Taxonomy" id="4868"/>
    <lineage>
        <taxon>Eukaryota</taxon>
        <taxon>Fungi</taxon>
        <taxon>Fungi incertae sedis</taxon>
        <taxon>Zoopagomycota</taxon>
        <taxon>Kickxellomycotina</taxon>
        <taxon>Kickxellomycetes</taxon>
        <taxon>Kickxellales</taxon>
        <taxon>Kickxellaceae</taxon>
        <taxon>Linderina</taxon>
    </lineage>
</organism>
<comment type="caution">
    <text evidence="1">The sequence shown here is derived from an EMBL/GenBank/DDBJ whole genome shotgun (WGS) entry which is preliminary data.</text>
</comment>
<accession>A0ACC1JAH0</accession>
<keyword evidence="2" id="KW-1185">Reference proteome</keyword>